<feature type="compositionally biased region" description="Polar residues" evidence="8">
    <location>
        <begin position="209"/>
        <end position="221"/>
    </location>
</feature>
<dbReference type="SUPFAM" id="SSF144232">
    <property type="entry name" value="HIT/MYND zinc finger-like"/>
    <property type="match status" value="1"/>
</dbReference>
<evidence type="ECO:0000256" key="8">
    <source>
        <dbReference type="SAM" id="MobiDB-lite"/>
    </source>
</evidence>
<feature type="compositionally biased region" description="Low complexity" evidence="8">
    <location>
        <begin position="1078"/>
        <end position="1094"/>
    </location>
</feature>
<dbReference type="PANTHER" id="PTHR46165:SF2">
    <property type="entry name" value="SET AND MYND DOMAIN-CONTAINING PROTEIN 4"/>
    <property type="match status" value="1"/>
</dbReference>
<dbReference type="EMBL" id="JAPWDV010000002">
    <property type="protein sequence ID" value="KAJ6220312.1"/>
    <property type="molecule type" value="Genomic_DNA"/>
</dbReference>
<keyword evidence="12" id="KW-1185">Reference proteome</keyword>
<dbReference type="Gene3D" id="3.30.70.330">
    <property type="match status" value="1"/>
</dbReference>
<sequence length="1246" mass="144088">MDDSIQKNVLQIRNLSPSISYFDRDRVLYGLGAKTVHNYPFYTIANFYDQSACYTVIRLLHQRHWSPNYSTSKRLKVEFLSLNETESRIVNCHSFCDSSLKKLTRADQSAALKSSSFNSDINLPFNSLESLNNNNLKYCFPSVSSSVIKRISKQLISNENFYHHVLLLMFKLNLHPPFDEDNRDDEETNINNKRVNNDLSSDESELDTKNSSSDHLPNSTFYHEPKKRKLKSLKVGIIGGSSTIDLIKSRNTQNESTTTTIEKVFDDCSIVPTHKSKSLNFDLKCLKNVDDDQQKEDPSFEKKSSNEFGIFKHSETESTKCQNITKKLVSFDLASLRPENLVSDLDLKENCLPKDDWDKYAVFKNYKPGIISHRLYLDNEQHINSFDIVYMDKGRMRGQAFISFPSELMAEQALQRTNDKIQQFNYGYNLDQFEWMECFVKKYTSLLHSYGDFLLEKCCQHEKVHCKSLPKSFFHLKKASKLFWNHTKLQNLTENDYKQLFDHWKQSLLFMPINWNDWKLMFNLIEIYIQRAKIQIDQNNLKHASTDLRLASSILSRFGSNVQIKYRERSILLLMLSLMIAIVKKLNLSIENKINLQEIKMQIESCANNEPLFMTIQNISSALSQNDQSIDNLYLGENNYFLNKKVQLIIDNHEKSTNRAMIATDHIAKDEKLLIEHPQSTTMFKSHIYDHCNHCRREIVSFWPCSNCIEVVYCSVECSELAFDLYHKHECGIYGLVMFNDENVNSMAHVYRLLSFFGLNRLFQCEDQQFSDKFDIKSYFESNDLKKKSFKDFSTDDRNLLCQSICSLLTHRRKHEPYRENFITFRAVTLFYYLVYKGVVTRDLEDQHCIFGRLLEHLSNGMFRMCTNGFNWEISVDETTTMEQNSRVGNSLFLVSSLFNHSCESNLYWEIDHNGIIHMVAKHAIEPGEQLTICYGPTKNMDFYDRQMRLWRNYRFNCQCMLCMRDVANNSNTVRCIAPNGDCNGPLVLNGLNVCLKCGHRPATPVRQYFLLMKVSEDLDRNIRQLSHLNNNAYYPQQSGPYNQPPPPSYGQPQFAGQYNGPPPPSYGQPQFSGPYDQPSVVVQQPTQQPQVVVVEERRDPGCSGAECYDDPPEPSYGQPTFARSYDAPPEPSYGQPTFANSYDAPPEPSYGQPTFARSYDAPPEPSYGQPTFANSYDAPPEPSYGQPTFARSYDAPPEPSYGQPTFTSTNVIQTNQQIYPTQPVIQENRYYTNTTTNDDCCCTIV</sequence>
<evidence type="ECO:0000256" key="4">
    <source>
        <dbReference type="ARBA" id="ARBA00022723"/>
    </source>
</evidence>
<evidence type="ECO:0000256" key="1">
    <source>
        <dbReference type="ARBA" id="ARBA00022603"/>
    </source>
</evidence>
<dbReference type="InterPro" id="IPR052097">
    <property type="entry name" value="SET-MYND_domain_protein"/>
</dbReference>
<comment type="caution">
    <text evidence="11">The sequence shown here is derived from an EMBL/GenBank/DDBJ whole genome shotgun (WGS) entry which is preliminary data.</text>
</comment>
<dbReference type="InterPro" id="IPR001214">
    <property type="entry name" value="SET_dom"/>
</dbReference>
<name>A0A9Q0M796_BLOTA</name>
<evidence type="ECO:0000256" key="5">
    <source>
        <dbReference type="ARBA" id="ARBA00022771"/>
    </source>
</evidence>
<dbReference type="Proteomes" id="UP001142055">
    <property type="component" value="Chromosome 2"/>
</dbReference>
<reference evidence="11" key="1">
    <citation type="submission" date="2022-12" db="EMBL/GenBank/DDBJ databases">
        <title>Genome assemblies of Blomia tropicalis.</title>
        <authorList>
            <person name="Cui Y."/>
        </authorList>
    </citation>
    <scope>NUCLEOTIDE SEQUENCE</scope>
    <source>
        <tissue evidence="11">Adult mites</tissue>
    </source>
</reference>
<dbReference type="GO" id="GO:0008276">
    <property type="term" value="F:protein methyltransferase activity"/>
    <property type="evidence" value="ECO:0007669"/>
    <property type="project" value="UniProtKB-ARBA"/>
</dbReference>
<dbReference type="InterPro" id="IPR002893">
    <property type="entry name" value="Znf_MYND"/>
</dbReference>
<dbReference type="GO" id="GO:0032259">
    <property type="term" value="P:methylation"/>
    <property type="evidence" value="ECO:0007669"/>
    <property type="project" value="UniProtKB-KW"/>
</dbReference>
<dbReference type="AlphaFoldDB" id="A0A9Q0M796"/>
<keyword evidence="1" id="KW-0489">Methyltransferase</keyword>
<keyword evidence="2" id="KW-0808">Transferase</keyword>
<dbReference type="GO" id="GO:0042826">
    <property type="term" value="F:histone deacetylase binding"/>
    <property type="evidence" value="ECO:0007669"/>
    <property type="project" value="TreeGrafter"/>
</dbReference>
<proteinExistence type="predicted"/>
<feature type="domain" description="MYND-type" evidence="10">
    <location>
        <begin position="692"/>
        <end position="731"/>
    </location>
</feature>
<evidence type="ECO:0000256" key="2">
    <source>
        <dbReference type="ARBA" id="ARBA00022679"/>
    </source>
</evidence>
<evidence type="ECO:0000259" key="10">
    <source>
        <dbReference type="PROSITE" id="PS50865"/>
    </source>
</evidence>
<evidence type="ECO:0000256" key="6">
    <source>
        <dbReference type="ARBA" id="ARBA00022833"/>
    </source>
</evidence>
<keyword evidence="6" id="KW-0862">Zinc</keyword>
<feature type="region of interest" description="Disordered" evidence="8">
    <location>
        <begin position="181"/>
        <end position="221"/>
    </location>
</feature>
<dbReference type="Pfam" id="PF00856">
    <property type="entry name" value="SET"/>
    <property type="match status" value="1"/>
</dbReference>
<evidence type="ECO:0000313" key="12">
    <source>
        <dbReference type="Proteomes" id="UP001142055"/>
    </source>
</evidence>
<dbReference type="PROSITE" id="PS50865">
    <property type="entry name" value="ZF_MYND_2"/>
    <property type="match status" value="1"/>
</dbReference>
<organism evidence="11 12">
    <name type="scientific">Blomia tropicalis</name>
    <name type="common">Mite</name>
    <dbReference type="NCBI Taxonomy" id="40697"/>
    <lineage>
        <taxon>Eukaryota</taxon>
        <taxon>Metazoa</taxon>
        <taxon>Ecdysozoa</taxon>
        <taxon>Arthropoda</taxon>
        <taxon>Chelicerata</taxon>
        <taxon>Arachnida</taxon>
        <taxon>Acari</taxon>
        <taxon>Acariformes</taxon>
        <taxon>Sarcoptiformes</taxon>
        <taxon>Astigmata</taxon>
        <taxon>Glycyphagoidea</taxon>
        <taxon>Echimyopodidae</taxon>
        <taxon>Blomia</taxon>
    </lineage>
</organism>
<dbReference type="CDD" id="cd20071">
    <property type="entry name" value="SET_SMYD"/>
    <property type="match status" value="1"/>
</dbReference>
<dbReference type="Gene3D" id="6.10.140.2220">
    <property type="match status" value="1"/>
</dbReference>
<dbReference type="PANTHER" id="PTHR46165">
    <property type="entry name" value="SET AND MYND DOMAIN-CONTAINING PROTEIN 4"/>
    <property type="match status" value="1"/>
</dbReference>
<dbReference type="PROSITE" id="PS50280">
    <property type="entry name" value="SET"/>
    <property type="match status" value="1"/>
</dbReference>
<dbReference type="GO" id="GO:0005634">
    <property type="term" value="C:nucleus"/>
    <property type="evidence" value="ECO:0007669"/>
    <property type="project" value="TreeGrafter"/>
</dbReference>
<evidence type="ECO:0000256" key="3">
    <source>
        <dbReference type="ARBA" id="ARBA00022691"/>
    </source>
</evidence>
<evidence type="ECO:0000256" key="7">
    <source>
        <dbReference type="PROSITE-ProRule" id="PRU00134"/>
    </source>
</evidence>
<gene>
    <name evidence="11" type="ORF">RDWZM_006124</name>
</gene>
<evidence type="ECO:0000259" key="9">
    <source>
        <dbReference type="PROSITE" id="PS50280"/>
    </source>
</evidence>
<dbReference type="GO" id="GO:0005737">
    <property type="term" value="C:cytoplasm"/>
    <property type="evidence" value="ECO:0007669"/>
    <property type="project" value="TreeGrafter"/>
</dbReference>
<protein>
    <submittedName>
        <fullName evidence="11">Uncharacterized protein</fullName>
    </submittedName>
</protein>
<dbReference type="InterPro" id="IPR046341">
    <property type="entry name" value="SET_dom_sf"/>
</dbReference>
<feature type="domain" description="SET" evidence="9">
    <location>
        <begin position="644"/>
        <end position="936"/>
    </location>
</feature>
<feature type="region of interest" description="Disordered" evidence="8">
    <location>
        <begin position="1034"/>
        <end position="1207"/>
    </location>
</feature>
<accession>A0A9Q0M796</accession>
<feature type="compositionally biased region" description="Polar residues" evidence="8">
    <location>
        <begin position="189"/>
        <end position="199"/>
    </location>
</feature>
<dbReference type="InterPro" id="IPR012677">
    <property type="entry name" value="Nucleotide-bd_a/b_plait_sf"/>
</dbReference>
<dbReference type="SUPFAM" id="SSF82199">
    <property type="entry name" value="SET domain"/>
    <property type="match status" value="1"/>
</dbReference>
<keyword evidence="5 7" id="KW-0863">Zinc-finger</keyword>
<dbReference type="Pfam" id="PF01753">
    <property type="entry name" value="zf-MYND"/>
    <property type="match status" value="1"/>
</dbReference>
<evidence type="ECO:0000313" key="11">
    <source>
        <dbReference type="EMBL" id="KAJ6220312.1"/>
    </source>
</evidence>
<dbReference type="GO" id="GO:0008757">
    <property type="term" value="F:S-adenosylmethionine-dependent methyltransferase activity"/>
    <property type="evidence" value="ECO:0007669"/>
    <property type="project" value="UniProtKB-ARBA"/>
</dbReference>
<dbReference type="GO" id="GO:0008170">
    <property type="term" value="F:N-methyltransferase activity"/>
    <property type="evidence" value="ECO:0007669"/>
    <property type="project" value="UniProtKB-ARBA"/>
</dbReference>
<dbReference type="Gene3D" id="2.170.270.10">
    <property type="entry name" value="SET domain"/>
    <property type="match status" value="1"/>
</dbReference>
<dbReference type="GO" id="GO:0008270">
    <property type="term" value="F:zinc ion binding"/>
    <property type="evidence" value="ECO:0007669"/>
    <property type="project" value="UniProtKB-KW"/>
</dbReference>
<keyword evidence="4" id="KW-0479">Metal-binding</keyword>
<keyword evidence="3" id="KW-0949">S-adenosyl-L-methionine</keyword>